<organism evidence="1 2">
    <name type="scientific">Panagrolaimus sp. JU765</name>
    <dbReference type="NCBI Taxonomy" id="591449"/>
    <lineage>
        <taxon>Eukaryota</taxon>
        <taxon>Metazoa</taxon>
        <taxon>Ecdysozoa</taxon>
        <taxon>Nematoda</taxon>
        <taxon>Chromadorea</taxon>
        <taxon>Rhabditida</taxon>
        <taxon>Tylenchina</taxon>
        <taxon>Panagrolaimomorpha</taxon>
        <taxon>Panagrolaimoidea</taxon>
        <taxon>Panagrolaimidae</taxon>
        <taxon>Panagrolaimus</taxon>
    </lineage>
</organism>
<dbReference type="WBParaSite" id="JU765_v2.g10132.t1">
    <property type="protein sequence ID" value="JU765_v2.g10132.t1"/>
    <property type="gene ID" value="JU765_v2.g10132"/>
</dbReference>
<dbReference type="Proteomes" id="UP000887576">
    <property type="component" value="Unplaced"/>
</dbReference>
<reference evidence="2" key="1">
    <citation type="submission" date="2022-11" db="UniProtKB">
        <authorList>
            <consortium name="WormBaseParasite"/>
        </authorList>
    </citation>
    <scope>IDENTIFICATION</scope>
</reference>
<accession>A0AC34PUM8</accession>
<name>A0AC34PUM8_9BILA</name>
<evidence type="ECO:0000313" key="1">
    <source>
        <dbReference type="Proteomes" id="UP000887576"/>
    </source>
</evidence>
<evidence type="ECO:0000313" key="2">
    <source>
        <dbReference type="WBParaSite" id="JU765_v2.g10132.t1"/>
    </source>
</evidence>
<sequence length="129" mass="13827">MILKLFLFLTLLITTSFSMRCFTCDNESCSRGINGYVPVNCGNNVGQCYLLKNLNSQKVFKAGCLTMSCEALGNMYRASCSSCDSDSCNKPLQGSANVPAIGGGTTFNSAPVSSFSIVLFTILLVCLFL</sequence>
<proteinExistence type="predicted"/>
<protein>
    <submittedName>
        <fullName evidence="2">Uncharacterized protein</fullName>
    </submittedName>
</protein>